<accession>X1TXF3</accession>
<feature type="non-terminal residue" evidence="2">
    <location>
        <position position="243"/>
    </location>
</feature>
<proteinExistence type="inferred from homology"/>
<dbReference type="AlphaFoldDB" id="X1TXF3"/>
<dbReference type="Pfam" id="PF00378">
    <property type="entry name" value="ECH_1"/>
    <property type="match status" value="1"/>
</dbReference>
<organism evidence="2">
    <name type="scientific">marine sediment metagenome</name>
    <dbReference type="NCBI Taxonomy" id="412755"/>
    <lineage>
        <taxon>unclassified sequences</taxon>
        <taxon>metagenomes</taxon>
        <taxon>ecological metagenomes</taxon>
    </lineage>
</organism>
<dbReference type="SUPFAM" id="SSF52096">
    <property type="entry name" value="ClpP/crotonase"/>
    <property type="match status" value="1"/>
</dbReference>
<gene>
    <name evidence="2" type="ORF">S12H4_50935</name>
</gene>
<comment type="similarity">
    <text evidence="1">Belongs to the enoyl-CoA hydratase/isomerase family.</text>
</comment>
<dbReference type="EMBL" id="BARW01032140">
    <property type="protein sequence ID" value="GAJ09993.1"/>
    <property type="molecule type" value="Genomic_DNA"/>
</dbReference>
<evidence type="ECO:0000256" key="1">
    <source>
        <dbReference type="ARBA" id="ARBA00005254"/>
    </source>
</evidence>
<comment type="caution">
    <text evidence="2">The sequence shown here is derived from an EMBL/GenBank/DDBJ whole genome shotgun (WGS) entry which is preliminary data.</text>
</comment>
<dbReference type="PANTHER" id="PTHR43802:SF1">
    <property type="entry name" value="IP11341P-RELATED"/>
    <property type="match status" value="1"/>
</dbReference>
<dbReference type="PANTHER" id="PTHR43802">
    <property type="entry name" value="ENOYL-COA HYDRATASE"/>
    <property type="match status" value="1"/>
</dbReference>
<dbReference type="InterPro" id="IPR029045">
    <property type="entry name" value="ClpP/crotonase-like_dom_sf"/>
</dbReference>
<protein>
    <recommendedName>
        <fullName evidence="3">Enoyl-CoA hydratase</fullName>
    </recommendedName>
</protein>
<dbReference type="Gene3D" id="3.90.226.10">
    <property type="entry name" value="2-enoyl-CoA Hydratase, Chain A, domain 1"/>
    <property type="match status" value="1"/>
</dbReference>
<evidence type="ECO:0000313" key="2">
    <source>
        <dbReference type="EMBL" id="GAJ09993.1"/>
    </source>
</evidence>
<dbReference type="CDD" id="cd06558">
    <property type="entry name" value="crotonase-like"/>
    <property type="match status" value="1"/>
</dbReference>
<sequence>SEDMLAALTEAEEDDDVKVVIFKGAGRCFSTGYDLSRVYYVYGAGTGKEEDKTRRPSQRARLKYDLWRSGTLRRIYHCPKVTIAQIHSYCVGGGLYVALCCDLALAAEDAKISHMEQRLVFSGALYVLPIEIMHIGPKKSRELLLTGKTIDGNEAERIGLVNKAVPVDKLEEETKKLATTVTLLPRDGIAIGKAMAQLAYDSLGLNASFSQGYLGHTMATNVRFEPDEFNFLKTRRDLGLKDA</sequence>
<evidence type="ECO:0008006" key="3">
    <source>
        <dbReference type="Google" id="ProtNLM"/>
    </source>
</evidence>
<feature type="non-terminal residue" evidence="2">
    <location>
        <position position="1"/>
    </location>
</feature>
<dbReference type="InterPro" id="IPR001753">
    <property type="entry name" value="Enoyl-CoA_hydra/iso"/>
</dbReference>
<reference evidence="2" key="1">
    <citation type="journal article" date="2014" name="Front. Microbiol.">
        <title>High frequency of phylogenetically diverse reductive dehalogenase-homologous genes in deep subseafloor sedimentary metagenomes.</title>
        <authorList>
            <person name="Kawai M."/>
            <person name="Futagami T."/>
            <person name="Toyoda A."/>
            <person name="Takaki Y."/>
            <person name="Nishi S."/>
            <person name="Hori S."/>
            <person name="Arai W."/>
            <person name="Tsubouchi T."/>
            <person name="Morono Y."/>
            <person name="Uchiyama I."/>
            <person name="Ito T."/>
            <person name="Fujiyama A."/>
            <person name="Inagaki F."/>
            <person name="Takami H."/>
        </authorList>
    </citation>
    <scope>NUCLEOTIDE SEQUENCE</scope>
    <source>
        <strain evidence="2">Expedition CK06-06</strain>
    </source>
</reference>
<name>X1TXF3_9ZZZZ</name>